<feature type="domain" description="Glycosyl hydrolases family 45 active site" evidence="11">
    <location>
        <begin position="32"/>
        <end position="235"/>
    </location>
</feature>
<dbReference type="EC" id="3.2.1.4" evidence="3"/>
<evidence type="ECO:0000256" key="2">
    <source>
        <dbReference type="ARBA" id="ARBA00007793"/>
    </source>
</evidence>
<dbReference type="Pfam" id="PF02015">
    <property type="entry name" value="Glyco_hydro_45"/>
    <property type="match status" value="1"/>
</dbReference>
<evidence type="ECO:0000256" key="8">
    <source>
        <dbReference type="ARBA" id="ARBA00023326"/>
    </source>
</evidence>
<dbReference type="InterPro" id="IPR052288">
    <property type="entry name" value="GH45_Enzymes"/>
</dbReference>
<accession>A0AAV9X0V6</accession>
<evidence type="ECO:0000256" key="10">
    <source>
        <dbReference type="SAM" id="SignalP"/>
    </source>
</evidence>
<dbReference type="PANTHER" id="PTHR39730:SF1">
    <property type="entry name" value="ENDOGLUCANASE 1"/>
    <property type="match status" value="1"/>
</dbReference>
<comment type="similarity">
    <text evidence="2">Belongs to the glycosyl hydrolase 45 (cellulase K) family.</text>
</comment>
<evidence type="ECO:0000256" key="6">
    <source>
        <dbReference type="ARBA" id="ARBA00023277"/>
    </source>
</evidence>
<evidence type="ECO:0000256" key="3">
    <source>
        <dbReference type="ARBA" id="ARBA00012601"/>
    </source>
</evidence>
<dbReference type="Proteomes" id="UP001365542">
    <property type="component" value="Unassembled WGS sequence"/>
</dbReference>
<dbReference type="Gene3D" id="2.40.40.10">
    <property type="entry name" value="RlpA-like domain"/>
    <property type="match status" value="1"/>
</dbReference>
<dbReference type="AlphaFoldDB" id="A0AAV9X0V6"/>
<feature type="signal peptide" evidence="10">
    <location>
        <begin position="1"/>
        <end position="23"/>
    </location>
</feature>
<dbReference type="GO" id="GO:0008810">
    <property type="term" value="F:cellulase activity"/>
    <property type="evidence" value="ECO:0007669"/>
    <property type="project" value="UniProtKB-EC"/>
</dbReference>
<evidence type="ECO:0000256" key="1">
    <source>
        <dbReference type="ARBA" id="ARBA00000966"/>
    </source>
</evidence>
<keyword evidence="8" id="KW-0624">Polysaccharide degradation</keyword>
<comment type="catalytic activity">
    <reaction evidence="1">
        <text>Endohydrolysis of (1-&gt;4)-beta-D-glucosidic linkages in cellulose, lichenin and cereal beta-D-glucans.</text>
        <dbReference type="EC" id="3.2.1.4"/>
    </reaction>
</comment>
<keyword evidence="4" id="KW-0378">Hydrolase</keyword>
<organism evidence="12 13">
    <name type="scientific">Orbilia ellipsospora</name>
    <dbReference type="NCBI Taxonomy" id="2528407"/>
    <lineage>
        <taxon>Eukaryota</taxon>
        <taxon>Fungi</taxon>
        <taxon>Dikarya</taxon>
        <taxon>Ascomycota</taxon>
        <taxon>Pezizomycotina</taxon>
        <taxon>Orbiliomycetes</taxon>
        <taxon>Orbiliales</taxon>
        <taxon>Orbiliaceae</taxon>
        <taxon>Orbilia</taxon>
    </lineage>
</organism>
<feature type="chain" id="PRO_5043395960" description="cellulase" evidence="10">
    <location>
        <begin position="24"/>
        <end position="290"/>
    </location>
</feature>
<evidence type="ECO:0000313" key="13">
    <source>
        <dbReference type="Proteomes" id="UP001365542"/>
    </source>
</evidence>
<dbReference type="InterPro" id="IPR000334">
    <property type="entry name" value="Glyco_hydro_45"/>
</dbReference>
<dbReference type="EMBL" id="JAVHJO010000012">
    <property type="protein sequence ID" value="KAK6532019.1"/>
    <property type="molecule type" value="Genomic_DNA"/>
</dbReference>
<reference evidence="12 13" key="1">
    <citation type="submission" date="2019-10" db="EMBL/GenBank/DDBJ databases">
        <authorList>
            <person name="Palmer J.M."/>
        </authorList>
    </citation>
    <scope>NUCLEOTIDE SEQUENCE [LARGE SCALE GENOMIC DNA]</scope>
    <source>
        <strain evidence="12 13">TWF694</strain>
    </source>
</reference>
<dbReference type="PANTHER" id="PTHR39730">
    <property type="entry name" value="ENDOGLUCANASE 1"/>
    <property type="match status" value="1"/>
</dbReference>
<name>A0AAV9X0V6_9PEZI</name>
<gene>
    <name evidence="12" type="ORF">TWF694_003182</name>
</gene>
<keyword evidence="5" id="KW-0136">Cellulose degradation</keyword>
<feature type="region of interest" description="Disordered" evidence="9">
    <location>
        <begin position="246"/>
        <end position="271"/>
    </location>
</feature>
<evidence type="ECO:0000256" key="7">
    <source>
        <dbReference type="ARBA" id="ARBA00023295"/>
    </source>
</evidence>
<dbReference type="GO" id="GO:0030245">
    <property type="term" value="P:cellulose catabolic process"/>
    <property type="evidence" value="ECO:0007669"/>
    <property type="project" value="UniProtKB-KW"/>
</dbReference>
<evidence type="ECO:0000313" key="12">
    <source>
        <dbReference type="EMBL" id="KAK6532019.1"/>
    </source>
</evidence>
<dbReference type="InterPro" id="IPR036908">
    <property type="entry name" value="RlpA-like_sf"/>
</dbReference>
<proteinExistence type="inferred from homology"/>
<dbReference type="SUPFAM" id="SSF50685">
    <property type="entry name" value="Barwin-like endoglucanases"/>
    <property type="match status" value="1"/>
</dbReference>
<keyword evidence="13" id="KW-1185">Reference proteome</keyword>
<comment type="caution">
    <text evidence="12">The sequence shown here is derived from an EMBL/GenBank/DDBJ whole genome shotgun (WGS) entry which is preliminary data.</text>
</comment>
<keyword evidence="6" id="KW-0119">Carbohydrate metabolism</keyword>
<evidence type="ECO:0000256" key="4">
    <source>
        <dbReference type="ARBA" id="ARBA00022801"/>
    </source>
</evidence>
<evidence type="ECO:0000256" key="5">
    <source>
        <dbReference type="ARBA" id="ARBA00023001"/>
    </source>
</evidence>
<evidence type="ECO:0000256" key="9">
    <source>
        <dbReference type="SAM" id="MobiDB-lite"/>
    </source>
</evidence>
<sequence length="290" mass="31184">MVYQITSLLAAVSFSTLTGYVWAGNVLSGTSISSMYYDCCKPACAWNTAGPSYLATNLQVCDANDNIITDDPLSAASYCDGGPATACTTQQPWAVNDTFAYGFASVFIAGDQPADWCCSCYELEFLNSTIKGKKMIVQSINVNYNENQENYFSLTVPGQADWADKCAQRFGGDFGTFLGKNSTGGVANITQCNTVPESLQPGCEWRYGWYENVQLPSVAFQRVQCPTELVQKTGCTRLDEHNFAPASSNTLGNVSDSSDTKTNSAPSSRSGLSPLVHAAAILFTGAFLFI</sequence>
<keyword evidence="7" id="KW-0326">Glycosidase</keyword>
<keyword evidence="10" id="KW-0732">Signal</keyword>
<evidence type="ECO:0000259" key="11">
    <source>
        <dbReference type="Pfam" id="PF02015"/>
    </source>
</evidence>
<protein>
    <recommendedName>
        <fullName evidence="3">cellulase</fullName>
        <ecNumber evidence="3">3.2.1.4</ecNumber>
    </recommendedName>
</protein>